<dbReference type="CDD" id="cd00085">
    <property type="entry name" value="HNHc"/>
    <property type="match status" value="1"/>
</dbReference>
<dbReference type="Gene3D" id="3.30.920.90">
    <property type="match status" value="1"/>
</dbReference>
<proteinExistence type="predicted"/>
<evidence type="ECO:0000259" key="1">
    <source>
        <dbReference type="Pfam" id="PF01844"/>
    </source>
</evidence>
<protein>
    <submittedName>
        <fullName evidence="3">DUF3578 domain-containing protein</fullName>
    </submittedName>
</protein>
<dbReference type="Proteomes" id="UP000501802">
    <property type="component" value="Chromosome"/>
</dbReference>
<evidence type="ECO:0000259" key="2">
    <source>
        <dbReference type="Pfam" id="PF12102"/>
    </source>
</evidence>
<sequence length="318" mass="36570">MIVYFEEVLKKYTIAYSQRFTGHPLAKTIRHTLPDIISKFINNDRYLIKGSAGAGNWTIIPWIAIFDTFITSSAQSGYYPVFLFKSDMSGFYLSLNQGVTEIKEKYRKGAKKVLELKAEDYRMQLDLNNIVFKEKKICLTSTNSINSDLASLYESGNIIAKYYPLVDLPTDSELCNDILHIIKAYDSLFYNELISISQYDKESNEENYLGVENLQKIRLHKRIERNAKLVKKVKDIQGYTCKGCGFNFESKYGILGKDFIEAHHLKPLSKLIGEKISLNAQTDFIVLCSNCHSMIHRLQDVSDLIYLQSIINNNFEQN</sequence>
<accession>A0A6G9AKJ3</accession>
<dbReference type="InterPro" id="IPR003615">
    <property type="entry name" value="HNH_nuc"/>
</dbReference>
<dbReference type="RefSeq" id="WP_167207637.1">
    <property type="nucleotide sequence ID" value="NZ_CP050063.1"/>
</dbReference>
<dbReference type="GO" id="GO:0004519">
    <property type="term" value="F:endonuclease activity"/>
    <property type="evidence" value="ECO:0007669"/>
    <property type="project" value="InterPro"/>
</dbReference>
<feature type="domain" description="Type IV methyl-directed restriction enzyme EcoKMcrB subunit DNA-binding" evidence="2">
    <location>
        <begin position="8"/>
        <end position="188"/>
    </location>
</feature>
<feature type="domain" description="HNH" evidence="1">
    <location>
        <begin position="241"/>
        <end position="297"/>
    </location>
</feature>
<reference evidence="3 4" key="1">
    <citation type="submission" date="2020-03" db="EMBL/GenBank/DDBJ databases">
        <authorList>
            <person name="Kim M.K."/>
        </authorList>
    </citation>
    <scope>NUCLEOTIDE SEQUENCE [LARGE SCALE GENOMIC DNA]</scope>
    <source>
        <strain evidence="3 4">BT328</strain>
    </source>
</reference>
<dbReference type="InterPro" id="IPR021961">
    <property type="entry name" value="McrB_DNA-bd"/>
</dbReference>
<dbReference type="EMBL" id="CP050063">
    <property type="protein sequence ID" value="QIP12992.1"/>
    <property type="molecule type" value="Genomic_DNA"/>
</dbReference>
<dbReference type="Pfam" id="PF01844">
    <property type="entry name" value="HNH"/>
    <property type="match status" value="1"/>
</dbReference>
<dbReference type="KEGG" id="spib:G8759_10320"/>
<organism evidence="3 4">
    <name type="scientific">Spirosoma aureum</name>
    <dbReference type="NCBI Taxonomy" id="2692134"/>
    <lineage>
        <taxon>Bacteria</taxon>
        <taxon>Pseudomonadati</taxon>
        <taxon>Bacteroidota</taxon>
        <taxon>Cytophagia</taxon>
        <taxon>Cytophagales</taxon>
        <taxon>Cytophagaceae</taxon>
        <taxon>Spirosoma</taxon>
    </lineage>
</organism>
<evidence type="ECO:0000313" key="3">
    <source>
        <dbReference type="EMBL" id="QIP12992.1"/>
    </source>
</evidence>
<dbReference type="Pfam" id="PF12102">
    <property type="entry name" value="MrcB_N"/>
    <property type="match status" value="1"/>
</dbReference>
<dbReference type="AlphaFoldDB" id="A0A6G9AKJ3"/>
<name>A0A6G9AKJ3_9BACT</name>
<dbReference type="InterPro" id="IPR002711">
    <property type="entry name" value="HNH"/>
</dbReference>
<dbReference type="GO" id="GO:0008270">
    <property type="term" value="F:zinc ion binding"/>
    <property type="evidence" value="ECO:0007669"/>
    <property type="project" value="InterPro"/>
</dbReference>
<keyword evidence="4" id="KW-1185">Reference proteome</keyword>
<gene>
    <name evidence="3" type="ORF">G8759_10320</name>
</gene>
<evidence type="ECO:0000313" key="4">
    <source>
        <dbReference type="Proteomes" id="UP000501802"/>
    </source>
</evidence>
<dbReference type="GO" id="GO:0003676">
    <property type="term" value="F:nucleic acid binding"/>
    <property type="evidence" value="ECO:0007669"/>
    <property type="project" value="InterPro"/>
</dbReference>